<dbReference type="AlphaFoldDB" id="A0A6N8CRA7"/>
<proteinExistence type="predicted"/>
<evidence type="ECO:0000313" key="1">
    <source>
        <dbReference type="EMBL" id="MTT32712.1"/>
    </source>
</evidence>
<sequence>MNYIQRLKLELQSITLDDTTLTIYLQENNIQSPELDYNPSLFTDKLAILQTTLAILESIANDPQLMKNYTEEGTTVQGFADALRKRIDQLESKIRTLLINNDTNNSTFMLF</sequence>
<dbReference type="Proteomes" id="UP000440978">
    <property type="component" value="Unassembled WGS sequence"/>
</dbReference>
<protein>
    <submittedName>
        <fullName evidence="1">Uncharacterized protein</fullName>
    </submittedName>
</protein>
<organism evidence="1 2">
    <name type="scientific">Terrilactibacillus tamarindi</name>
    <dbReference type="NCBI Taxonomy" id="2599694"/>
    <lineage>
        <taxon>Bacteria</taxon>
        <taxon>Bacillati</taxon>
        <taxon>Bacillota</taxon>
        <taxon>Bacilli</taxon>
        <taxon>Bacillales</taxon>
        <taxon>Bacillaceae</taxon>
        <taxon>Terrilactibacillus</taxon>
    </lineage>
</organism>
<reference evidence="1 2" key="1">
    <citation type="submission" date="2019-11" db="EMBL/GenBank/DDBJ databases">
        <title>Terrilactibacillus tamarindus sp. nov. BCM23-1 isolated from bark of Tamarindus indica.</title>
        <authorList>
            <person name="Kingkaew E."/>
            <person name="Tanasupawat S."/>
        </authorList>
    </citation>
    <scope>NUCLEOTIDE SEQUENCE [LARGE SCALE GENOMIC DNA]</scope>
    <source>
        <strain evidence="1 2">BCM23-1</strain>
    </source>
</reference>
<keyword evidence="2" id="KW-1185">Reference proteome</keyword>
<dbReference type="RefSeq" id="WP_155220243.1">
    <property type="nucleotide sequence ID" value="NZ_WNHB01000019.1"/>
</dbReference>
<comment type="caution">
    <text evidence="1">The sequence shown here is derived from an EMBL/GenBank/DDBJ whole genome shotgun (WGS) entry which is preliminary data.</text>
</comment>
<dbReference type="EMBL" id="WNHB01000019">
    <property type="protein sequence ID" value="MTT32712.1"/>
    <property type="molecule type" value="Genomic_DNA"/>
</dbReference>
<evidence type="ECO:0000313" key="2">
    <source>
        <dbReference type="Proteomes" id="UP000440978"/>
    </source>
</evidence>
<gene>
    <name evidence="1" type="ORF">GMB86_11910</name>
</gene>
<name>A0A6N8CRA7_9BACI</name>
<dbReference type="OrthoDB" id="48873at2"/>
<accession>A0A6N8CRA7</accession>